<sequence length="129" mass="14510">MKHTTPWNKIKAEYLQGVTPKELALKYHLKAKQISDKANEEKWVAEKAKISENLRSDVQERIKDLTNQALEALCDVINDPECENKDKVSAARAILDVSGLKSLKQEVSGVKGINIVVADESHKKMLEEL</sequence>
<evidence type="ECO:0008006" key="2">
    <source>
        <dbReference type="Google" id="ProtNLM"/>
    </source>
</evidence>
<name>A0AAU8AT72_9VIRU</name>
<reference evidence="1" key="1">
    <citation type="submission" date="2024-03" db="EMBL/GenBank/DDBJ databases">
        <title>Diverse circular DNA viruses in blood, oral, and fecal samples of captive lemurs.</title>
        <authorList>
            <person name="Paietta E.N."/>
            <person name="Kraberger S."/>
            <person name="Lund M.C."/>
            <person name="Custer J.M."/>
            <person name="Vargas K.M."/>
            <person name="Ehmke E.E."/>
            <person name="Yoder A.D."/>
            <person name="Varsani A."/>
        </authorList>
    </citation>
    <scope>NUCLEOTIDE SEQUENCE</scope>
    <source>
        <strain evidence="1">Duke_17_45</strain>
    </source>
</reference>
<organism evidence="1">
    <name type="scientific">Dulem virus 31</name>
    <dbReference type="NCBI Taxonomy" id="3145749"/>
    <lineage>
        <taxon>Viruses</taxon>
        <taxon>Monodnaviria</taxon>
        <taxon>Sangervirae</taxon>
        <taxon>Phixviricota</taxon>
        <taxon>Malgrandaviricetes</taxon>
        <taxon>Petitvirales</taxon>
        <taxon>Microviridae</taxon>
        <taxon>Microvirus</taxon>
    </lineage>
</organism>
<protein>
    <recommendedName>
        <fullName evidence="2">Terminase small subunit</fullName>
    </recommendedName>
</protein>
<accession>A0AAU8AT72</accession>
<proteinExistence type="predicted"/>
<evidence type="ECO:0000313" key="1">
    <source>
        <dbReference type="EMBL" id="XCD03089.1"/>
    </source>
</evidence>
<dbReference type="EMBL" id="PP511318">
    <property type="protein sequence ID" value="XCD03089.1"/>
    <property type="molecule type" value="Genomic_DNA"/>
</dbReference>